<dbReference type="InterPro" id="IPR011330">
    <property type="entry name" value="Glyco_hydro/deAcase_b/a-brl"/>
</dbReference>
<dbReference type="InterPro" id="IPR051398">
    <property type="entry name" value="Polysacch_Deacetylase"/>
</dbReference>
<evidence type="ECO:0000256" key="1">
    <source>
        <dbReference type="ARBA" id="ARBA00004613"/>
    </source>
</evidence>
<gene>
    <name evidence="4" type="ORF">GT019_13235</name>
</gene>
<evidence type="ECO:0000313" key="5">
    <source>
        <dbReference type="Proteomes" id="UP000665561"/>
    </source>
</evidence>
<reference evidence="4 5" key="1">
    <citation type="submission" date="2020-01" db="EMBL/GenBank/DDBJ databases">
        <title>Paenibacillus soybeanensis sp. nov. isolated from the nodules of soybean (Glycine max(L.) Merr).</title>
        <authorList>
            <person name="Wang H."/>
        </authorList>
    </citation>
    <scope>NUCLEOTIDE SEQUENCE [LARGE SCALE GENOMIC DNA]</scope>
    <source>
        <strain evidence="4 5">T1</strain>
    </source>
</reference>
<organism evidence="4 5">
    <name type="scientific">Paenibacillus glycinis</name>
    <dbReference type="NCBI Taxonomy" id="2697035"/>
    <lineage>
        <taxon>Bacteria</taxon>
        <taxon>Bacillati</taxon>
        <taxon>Bacillota</taxon>
        <taxon>Bacilli</taxon>
        <taxon>Bacillales</taxon>
        <taxon>Paenibacillaceae</taxon>
        <taxon>Paenibacillus</taxon>
    </lineage>
</organism>
<feature type="domain" description="NodB homology" evidence="3">
    <location>
        <begin position="134"/>
        <end position="381"/>
    </location>
</feature>
<evidence type="ECO:0000256" key="2">
    <source>
        <dbReference type="ARBA" id="ARBA00022729"/>
    </source>
</evidence>
<dbReference type="InterPro" id="IPR002509">
    <property type="entry name" value="NODB_dom"/>
</dbReference>
<dbReference type="EMBL" id="JAAAMV010000009">
    <property type="protein sequence ID" value="NBD24842.1"/>
    <property type="molecule type" value="Genomic_DNA"/>
</dbReference>
<evidence type="ECO:0000313" key="4">
    <source>
        <dbReference type="EMBL" id="NBD24842.1"/>
    </source>
</evidence>
<dbReference type="PROSITE" id="PS51677">
    <property type="entry name" value="NODB"/>
    <property type="match status" value="1"/>
</dbReference>
<dbReference type="PANTHER" id="PTHR34216:SF3">
    <property type="entry name" value="POLY-BETA-1,6-N-ACETYL-D-GLUCOSAMINE N-DEACETYLASE"/>
    <property type="match status" value="1"/>
</dbReference>
<comment type="subcellular location">
    <subcellularLocation>
        <location evidence="1">Secreted</location>
    </subcellularLocation>
</comment>
<dbReference type="RefSeq" id="WP_161743652.1">
    <property type="nucleotide sequence ID" value="NZ_JAAAMV010000009.1"/>
</dbReference>
<dbReference type="SUPFAM" id="SSF88713">
    <property type="entry name" value="Glycoside hydrolase/deacetylase"/>
    <property type="match status" value="1"/>
</dbReference>
<keyword evidence="5" id="KW-1185">Reference proteome</keyword>
<sequence>MRYKTKIILLLTLLLGLTAQCCVLTVQAYHGRLPYVGRLFYGVGSAAGAVDPEGAAPLYDRLSPGADEPHGVYYKGRVLVLMYHEVEQRPHDAGSLSAAKFERQLALMKRNNFHWITMSQYRDFILRGSPVPDNAVLLTFDDGYESFYRYAYPILRKQGAPATSFLIVGTVGNPRHAGVPKLNWEQVKEMGRHGISFYSHSYDSHKYEPTDAKGAHSIAALTGPVYLKDKGRRETMKEYKQRVKADLTQANAVLDRELGAPNHVLAFPYGAFSKPLLAICAQLGIDVTLTVKDGLDGPGQSNGFRLNAGGARNDPDLQLALMKQARQRLGHAHFDQAPERKREALWTLAAMAVVAALLTESVYRGRREKRNPGPPPGRFEY</sequence>
<dbReference type="Gene3D" id="3.20.20.370">
    <property type="entry name" value="Glycoside hydrolase/deacetylase"/>
    <property type="match status" value="1"/>
</dbReference>
<dbReference type="Pfam" id="PF01522">
    <property type="entry name" value="Polysacc_deac_1"/>
    <property type="match status" value="1"/>
</dbReference>
<protein>
    <submittedName>
        <fullName evidence="4">Polysaccharide deacetylase family protein</fullName>
    </submittedName>
</protein>
<dbReference type="Proteomes" id="UP000665561">
    <property type="component" value="Unassembled WGS sequence"/>
</dbReference>
<keyword evidence="2" id="KW-0732">Signal</keyword>
<accession>A0ABW9XQB3</accession>
<evidence type="ECO:0000259" key="3">
    <source>
        <dbReference type="PROSITE" id="PS51677"/>
    </source>
</evidence>
<comment type="caution">
    <text evidence="4">The sequence shown here is derived from an EMBL/GenBank/DDBJ whole genome shotgun (WGS) entry which is preliminary data.</text>
</comment>
<proteinExistence type="predicted"/>
<name>A0ABW9XQB3_9BACL</name>
<dbReference type="PANTHER" id="PTHR34216">
    <property type="match status" value="1"/>
</dbReference>